<comment type="caution">
    <text evidence="3">The sequence shown here is derived from an EMBL/GenBank/DDBJ whole genome shotgun (WGS) entry which is preliminary data.</text>
</comment>
<dbReference type="SUPFAM" id="SSF54909">
    <property type="entry name" value="Dimeric alpha+beta barrel"/>
    <property type="match status" value="1"/>
</dbReference>
<comment type="similarity">
    <text evidence="1">Belongs to the YciI family.</text>
</comment>
<proteinExistence type="inferred from homology"/>
<dbReference type="Pfam" id="PF03795">
    <property type="entry name" value="YCII"/>
    <property type="match status" value="1"/>
</dbReference>
<protein>
    <submittedName>
        <fullName evidence="3">GTP cyclohydrolase</fullName>
    </submittedName>
</protein>
<sequence>MFILMLKYIKPLEEVDRELKPHINYLEKYYSLEKFICSGRRNPRVGGVILCSAKDMEEVQAIIKEDPFYINEIAEYEIVEFLPTKYADGFERFLNK</sequence>
<dbReference type="PANTHER" id="PTHR37828:SF1">
    <property type="entry name" value="YCII-RELATED DOMAIN-CONTAINING PROTEIN"/>
    <property type="match status" value="1"/>
</dbReference>
<gene>
    <name evidence="3" type="ORF">JK636_02270</name>
</gene>
<dbReference type="Gene3D" id="3.30.70.1060">
    <property type="entry name" value="Dimeric alpha+beta barrel"/>
    <property type="match status" value="1"/>
</dbReference>
<dbReference type="PANTHER" id="PTHR37828">
    <property type="entry name" value="GSR2449 PROTEIN"/>
    <property type="match status" value="1"/>
</dbReference>
<feature type="domain" description="YCII-related" evidence="2">
    <location>
        <begin position="1"/>
        <end position="81"/>
    </location>
</feature>
<evidence type="ECO:0000256" key="1">
    <source>
        <dbReference type="ARBA" id="ARBA00007689"/>
    </source>
</evidence>
<evidence type="ECO:0000313" key="4">
    <source>
        <dbReference type="Proteomes" id="UP000632377"/>
    </source>
</evidence>
<dbReference type="EMBL" id="JAESWC010000001">
    <property type="protein sequence ID" value="MBL4934578.1"/>
    <property type="molecule type" value="Genomic_DNA"/>
</dbReference>
<evidence type="ECO:0000259" key="2">
    <source>
        <dbReference type="Pfam" id="PF03795"/>
    </source>
</evidence>
<organism evidence="3 4">
    <name type="scientific">Clostridium rhizosphaerae</name>
    <dbReference type="NCBI Taxonomy" id="2803861"/>
    <lineage>
        <taxon>Bacteria</taxon>
        <taxon>Bacillati</taxon>
        <taxon>Bacillota</taxon>
        <taxon>Clostridia</taxon>
        <taxon>Eubacteriales</taxon>
        <taxon>Clostridiaceae</taxon>
        <taxon>Clostridium</taxon>
    </lineage>
</organism>
<dbReference type="InterPro" id="IPR005545">
    <property type="entry name" value="YCII"/>
</dbReference>
<dbReference type="Proteomes" id="UP000632377">
    <property type="component" value="Unassembled WGS sequence"/>
</dbReference>
<accession>A0ABS1T5G9</accession>
<dbReference type="RefSeq" id="WP_202747208.1">
    <property type="nucleotide sequence ID" value="NZ_JAESWC010000001.1"/>
</dbReference>
<name>A0ABS1T5G9_9CLOT</name>
<evidence type="ECO:0000313" key="3">
    <source>
        <dbReference type="EMBL" id="MBL4934578.1"/>
    </source>
</evidence>
<keyword evidence="4" id="KW-1185">Reference proteome</keyword>
<dbReference type="InterPro" id="IPR011008">
    <property type="entry name" value="Dimeric_a/b-barrel"/>
</dbReference>
<reference evidence="3 4" key="1">
    <citation type="submission" date="2021-01" db="EMBL/GenBank/DDBJ databases">
        <title>Genome public.</title>
        <authorList>
            <person name="Liu C."/>
            <person name="Sun Q."/>
        </authorList>
    </citation>
    <scope>NUCLEOTIDE SEQUENCE [LARGE SCALE GENOMIC DNA]</scope>
    <source>
        <strain evidence="3 4">YIM B02515</strain>
    </source>
</reference>